<dbReference type="InterPro" id="IPR003680">
    <property type="entry name" value="Flavodoxin_fold"/>
</dbReference>
<dbReference type="AlphaFoldDB" id="A0A258HDJ2"/>
<dbReference type="PANTHER" id="PTHR10204:SF34">
    <property type="entry name" value="NAD(P)H DEHYDROGENASE [QUINONE] 1 ISOFORM 1"/>
    <property type="match status" value="1"/>
</dbReference>
<dbReference type="Proteomes" id="UP000216147">
    <property type="component" value="Unassembled WGS sequence"/>
</dbReference>
<evidence type="ECO:0000256" key="2">
    <source>
        <dbReference type="ARBA" id="ARBA00023002"/>
    </source>
</evidence>
<dbReference type="EMBL" id="NCEQ01000017">
    <property type="protein sequence ID" value="OYX55060.1"/>
    <property type="molecule type" value="Genomic_DNA"/>
</dbReference>
<dbReference type="SUPFAM" id="SSF52218">
    <property type="entry name" value="Flavoproteins"/>
    <property type="match status" value="1"/>
</dbReference>
<evidence type="ECO:0000256" key="1">
    <source>
        <dbReference type="ARBA" id="ARBA00006252"/>
    </source>
</evidence>
<dbReference type="PANTHER" id="PTHR10204">
    <property type="entry name" value="NAD P H OXIDOREDUCTASE-RELATED"/>
    <property type="match status" value="1"/>
</dbReference>
<comment type="similarity">
    <text evidence="1">Belongs to the NAD(P)H dehydrogenase (quinone) family.</text>
</comment>
<organism evidence="4 5">
    <name type="scientific">Brevundimonas subvibrioides</name>
    <dbReference type="NCBI Taxonomy" id="74313"/>
    <lineage>
        <taxon>Bacteria</taxon>
        <taxon>Pseudomonadati</taxon>
        <taxon>Pseudomonadota</taxon>
        <taxon>Alphaproteobacteria</taxon>
        <taxon>Caulobacterales</taxon>
        <taxon>Caulobacteraceae</taxon>
        <taxon>Brevundimonas</taxon>
    </lineage>
</organism>
<gene>
    <name evidence="4" type="ORF">B7Y86_14750</name>
</gene>
<evidence type="ECO:0000313" key="5">
    <source>
        <dbReference type="Proteomes" id="UP000216147"/>
    </source>
</evidence>
<dbReference type="GO" id="GO:0005829">
    <property type="term" value="C:cytosol"/>
    <property type="evidence" value="ECO:0007669"/>
    <property type="project" value="TreeGrafter"/>
</dbReference>
<comment type="caution">
    <text evidence="4">The sequence shown here is derived from an EMBL/GenBank/DDBJ whole genome shotgun (WGS) entry which is preliminary data.</text>
</comment>
<dbReference type="GO" id="GO:0003955">
    <property type="term" value="F:NAD(P)H dehydrogenase (quinone) activity"/>
    <property type="evidence" value="ECO:0007669"/>
    <property type="project" value="TreeGrafter"/>
</dbReference>
<keyword evidence="2" id="KW-0560">Oxidoreductase</keyword>
<evidence type="ECO:0000313" key="4">
    <source>
        <dbReference type="EMBL" id="OYX55060.1"/>
    </source>
</evidence>
<dbReference type="Gene3D" id="3.40.50.360">
    <property type="match status" value="1"/>
</dbReference>
<sequence length="199" mass="21687">MKHVIVAAHPRPDSFTLAMAKAYAAEVEAAGDVALLRDLYRMRFDPLLHPGELPDHPGFAPRSDVVEERREIADADVFVLVYPLWFNAAPAMLKGYIDRVFGMGFGYSPHSEGGNHPLLAGRKLVSFSCSGAPQHWVEASGAWSAMLSHFDSHLAAVVGLDVIGHHNLGGIVPGLRADVVQGHLDEVRRHAHAIVSTYR</sequence>
<reference evidence="4 5" key="1">
    <citation type="submission" date="2017-03" db="EMBL/GenBank/DDBJ databases">
        <title>Lifting the veil on microbial sulfur biogeochemistry in mining wastewaters.</title>
        <authorList>
            <person name="Kantor R.S."/>
            <person name="Colenbrander Nelson T."/>
            <person name="Marshall S."/>
            <person name="Bennett D."/>
            <person name="Apte S."/>
            <person name="Camacho D."/>
            <person name="Thomas B.C."/>
            <person name="Warren L.A."/>
            <person name="Banfield J.F."/>
        </authorList>
    </citation>
    <scope>NUCLEOTIDE SEQUENCE [LARGE SCALE GENOMIC DNA]</scope>
    <source>
        <strain evidence="4">32-68-21</strain>
    </source>
</reference>
<protein>
    <submittedName>
        <fullName evidence="4">NAD(P)H dehydrogenase</fullName>
    </submittedName>
</protein>
<feature type="domain" description="Flavodoxin-like fold" evidence="3">
    <location>
        <begin position="1"/>
        <end position="190"/>
    </location>
</feature>
<proteinExistence type="inferred from homology"/>
<accession>A0A258HDJ2</accession>
<dbReference type="InterPro" id="IPR051545">
    <property type="entry name" value="NAD(P)H_dehydrogenase_qn"/>
</dbReference>
<name>A0A258HDJ2_9CAUL</name>
<dbReference type="Pfam" id="PF02525">
    <property type="entry name" value="Flavodoxin_2"/>
    <property type="match status" value="1"/>
</dbReference>
<dbReference type="InterPro" id="IPR029039">
    <property type="entry name" value="Flavoprotein-like_sf"/>
</dbReference>
<evidence type="ECO:0000259" key="3">
    <source>
        <dbReference type="Pfam" id="PF02525"/>
    </source>
</evidence>